<sequence>MNSTELAQYIEATNGISKPWLLVQLRLKKLEERKSSLSSDEYFLELAELHEDMFRLGEWWIGIEDEVFGKG</sequence>
<comment type="caution">
    <text evidence="1">The sequence shown here is derived from an EMBL/GenBank/DDBJ whole genome shotgun (WGS) entry which is preliminary data.</text>
</comment>
<accession>A0AAE3GRY4</accession>
<protein>
    <submittedName>
        <fullName evidence="1">Uncharacterized protein</fullName>
    </submittedName>
</protein>
<name>A0AAE3GRY4_9CYAN</name>
<keyword evidence="2" id="KW-1185">Reference proteome</keyword>
<organism evidence="1 2">
    <name type="scientific">Limnofasciculus baicalensis BBK-W-15</name>
    <dbReference type="NCBI Taxonomy" id="2699891"/>
    <lineage>
        <taxon>Bacteria</taxon>
        <taxon>Bacillati</taxon>
        <taxon>Cyanobacteriota</taxon>
        <taxon>Cyanophyceae</taxon>
        <taxon>Coleofasciculales</taxon>
        <taxon>Coleofasciculaceae</taxon>
        <taxon>Limnofasciculus</taxon>
        <taxon>Limnofasciculus baicalensis</taxon>
    </lineage>
</organism>
<evidence type="ECO:0000313" key="2">
    <source>
        <dbReference type="Proteomes" id="UP001204953"/>
    </source>
</evidence>
<dbReference type="EMBL" id="JAMZMM010000079">
    <property type="protein sequence ID" value="MCP2728862.1"/>
    <property type="molecule type" value="Genomic_DNA"/>
</dbReference>
<dbReference type="AlphaFoldDB" id="A0AAE3GRY4"/>
<dbReference type="Proteomes" id="UP001204953">
    <property type="component" value="Unassembled WGS sequence"/>
</dbReference>
<reference evidence="1" key="1">
    <citation type="submission" date="2022-06" db="EMBL/GenBank/DDBJ databases">
        <title>New cyanobacteria of genus Symplocastrum in benthos of Lake Baikal.</title>
        <authorList>
            <person name="Sorokovikova E."/>
            <person name="Tikhonova I."/>
            <person name="Krasnopeev A."/>
            <person name="Evseev P."/>
            <person name="Gladkikh A."/>
            <person name="Belykh O."/>
        </authorList>
    </citation>
    <scope>NUCLEOTIDE SEQUENCE</scope>
    <source>
        <strain evidence="1">BBK-W-15</strain>
    </source>
</reference>
<evidence type="ECO:0000313" key="1">
    <source>
        <dbReference type="EMBL" id="MCP2728862.1"/>
    </source>
</evidence>
<dbReference type="RefSeq" id="WP_254011653.1">
    <property type="nucleotide sequence ID" value="NZ_JAMZMM010000079.1"/>
</dbReference>
<proteinExistence type="predicted"/>
<gene>
    <name evidence="1" type="ORF">NJ959_10340</name>
</gene>